<sequence>MTTRDTPAAWAERDSAADEAVPPESYGTGTRLWTPRGRHRRPRPRKVLLAAGGLALAAGALSFVRLTPDAGVGSLGSAEVEPRPDPETGPERSADTAATVAAVTPEVSPSATTVLGGPSALPTRGVSLATPAPTAGSSRPTPTSVPEAPKPTGSAAPAAPRPPATSAAGTPAPAPSSTPTPPAPQPDHPDRPGLCLPVIAVCVDHPLAARHH</sequence>
<feature type="compositionally biased region" description="Low complexity" evidence="1">
    <location>
        <begin position="151"/>
        <end position="171"/>
    </location>
</feature>
<proteinExistence type="predicted"/>
<feature type="compositionally biased region" description="Basic and acidic residues" evidence="1">
    <location>
        <begin position="80"/>
        <end position="94"/>
    </location>
</feature>
<dbReference type="Proteomes" id="UP001500456">
    <property type="component" value="Unassembled WGS sequence"/>
</dbReference>
<keyword evidence="2" id="KW-1133">Transmembrane helix</keyword>
<evidence type="ECO:0000313" key="3">
    <source>
        <dbReference type="EMBL" id="GAA3974380.1"/>
    </source>
</evidence>
<dbReference type="EMBL" id="BAAAZX010000001">
    <property type="protein sequence ID" value="GAA3974380.1"/>
    <property type="molecule type" value="Genomic_DNA"/>
</dbReference>
<feature type="compositionally biased region" description="Polar residues" evidence="1">
    <location>
        <begin position="135"/>
        <end position="144"/>
    </location>
</feature>
<keyword evidence="2" id="KW-0812">Transmembrane</keyword>
<evidence type="ECO:0000256" key="2">
    <source>
        <dbReference type="SAM" id="Phobius"/>
    </source>
</evidence>
<protein>
    <submittedName>
        <fullName evidence="3">Uncharacterized protein</fullName>
    </submittedName>
</protein>
<feature type="compositionally biased region" description="Low complexity" evidence="1">
    <location>
        <begin position="95"/>
        <end position="104"/>
    </location>
</feature>
<organism evidence="3 4">
    <name type="scientific">Streptomyces plumbiresistens</name>
    <dbReference type="NCBI Taxonomy" id="511811"/>
    <lineage>
        <taxon>Bacteria</taxon>
        <taxon>Bacillati</taxon>
        <taxon>Actinomycetota</taxon>
        <taxon>Actinomycetes</taxon>
        <taxon>Kitasatosporales</taxon>
        <taxon>Streptomycetaceae</taxon>
        <taxon>Streptomyces</taxon>
    </lineage>
</organism>
<keyword evidence="2" id="KW-0472">Membrane</keyword>
<comment type="caution">
    <text evidence="3">The sequence shown here is derived from an EMBL/GenBank/DDBJ whole genome shotgun (WGS) entry which is preliminary data.</text>
</comment>
<feature type="region of interest" description="Disordered" evidence="1">
    <location>
        <begin position="1"/>
        <end position="44"/>
    </location>
</feature>
<evidence type="ECO:0000313" key="4">
    <source>
        <dbReference type="Proteomes" id="UP001500456"/>
    </source>
</evidence>
<reference evidence="4" key="1">
    <citation type="journal article" date="2019" name="Int. J. Syst. Evol. Microbiol.">
        <title>The Global Catalogue of Microorganisms (GCM) 10K type strain sequencing project: providing services to taxonomists for standard genome sequencing and annotation.</title>
        <authorList>
            <consortium name="The Broad Institute Genomics Platform"/>
            <consortium name="The Broad Institute Genome Sequencing Center for Infectious Disease"/>
            <person name="Wu L."/>
            <person name="Ma J."/>
        </authorList>
    </citation>
    <scope>NUCLEOTIDE SEQUENCE [LARGE SCALE GENOMIC DNA]</scope>
    <source>
        <strain evidence="4">JCM 16924</strain>
    </source>
</reference>
<dbReference type="RefSeq" id="WP_345560388.1">
    <property type="nucleotide sequence ID" value="NZ_BAAAZX010000001.1"/>
</dbReference>
<feature type="transmembrane region" description="Helical" evidence="2">
    <location>
        <begin position="47"/>
        <end position="66"/>
    </location>
</feature>
<keyword evidence="4" id="KW-1185">Reference proteome</keyword>
<accession>A0ABP7Q086</accession>
<gene>
    <name evidence="3" type="ORF">GCM10022232_02010</name>
</gene>
<evidence type="ECO:0000256" key="1">
    <source>
        <dbReference type="SAM" id="MobiDB-lite"/>
    </source>
</evidence>
<name>A0ABP7Q086_9ACTN</name>
<feature type="region of interest" description="Disordered" evidence="1">
    <location>
        <begin position="68"/>
        <end position="194"/>
    </location>
</feature>
<feature type="compositionally biased region" description="Pro residues" evidence="1">
    <location>
        <begin position="172"/>
        <end position="186"/>
    </location>
</feature>